<evidence type="ECO:0000256" key="28">
    <source>
        <dbReference type="SAM" id="Phobius"/>
    </source>
</evidence>
<evidence type="ECO:0000256" key="24">
    <source>
        <dbReference type="ARBA" id="ARBA00036998"/>
    </source>
</evidence>
<dbReference type="PANTHER" id="PTHR24064">
    <property type="entry name" value="SOLUTE CARRIER FAMILY 22 MEMBER"/>
    <property type="match status" value="1"/>
</dbReference>
<evidence type="ECO:0000256" key="26">
    <source>
        <dbReference type="ARBA" id="ARBA00072456"/>
    </source>
</evidence>
<dbReference type="InterPro" id="IPR005829">
    <property type="entry name" value="Sugar_transporter_CS"/>
</dbReference>
<evidence type="ECO:0000256" key="23">
    <source>
        <dbReference type="ARBA" id="ARBA00036845"/>
    </source>
</evidence>
<dbReference type="GO" id="GO:0006811">
    <property type="term" value="P:monoatomic ion transport"/>
    <property type="evidence" value="ECO:0007669"/>
    <property type="project" value="UniProtKB-KW"/>
</dbReference>
<dbReference type="Pfam" id="PF00083">
    <property type="entry name" value="Sugar_tr"/>
    <property type="match status" value="1"/>
</dbReference>
<comment type="catalytic activity">
    <reaction evidence="15">
        <text>agmatine(out) = agmatine(in)</text>
        <dbReference type="Rhea" id="RHEA:72131"/>
        <dbReference type="ChEBI" id="CHEBI:58145"/>
    </reaction>
</comment>
<dbReference type="InParanoid" id="A0A674A8U3"/>
<evidence type="ECO:0000256" key="9">
    <source>
        <dbReference type="ARBA" id="ARBA00022989"/>
    </source>
</evidence>
<keyword evidence="31" id="KW-1185">Reference proteome</keyword>
<comment type="catalytic activity">
    <reaction evidence="23">
        <text>(R)-noradrenaline(out) = (R)-noradrenaline(in)</text>
        <dbReference type="Rhea" id="RHEA:73871"/>
        <dbReference type="ChEBI" id="CHEBI:72587"/>
    </reaction>
</comment>
<evidence type="ECO:0000256" key="2">
    <source>
        <dbReference type="ARBA" id="ARBA00004424"/>
    </source>
</evidence>
<evidence type="ECO:0000256" key="22">
    <source>
        <dbReference type="ARBA" id="ARBA00036754"/>
    </source>
</evidence>
<evidence type="ECO:0000256" key="7">
    <source>
        <dbReference type="ARBA" id="ARBA00022475"/>
    </source>
</evidence>
<comment type="catalytic activity">
    <reaction evidence="21">
        <text>(R)-salsolinol(in) = (R)-salsolinol(out)</text>
        <dbReference type="Rhea" id="RHEA:74791"/>
        <dbReference type="ChEBI" id="CHEBI:194082"/>
    </reaction>
</comment>
<comment type="catalytic activity">
    <reaction evidence="17">
        <text>L-histidyl-L-proline diketopiperazine(in) = L-histidyl-L-proline diketopiperazine(out)</text>
        <dbReference type="Rhea" id="RHEA:74787"/>
        <dbReference type="ChEBI" id="CHEBI:90039"/>
    </reaction>
</comment>
<comment type="subcellular location">
    <subcellularLocation>
        <location evidence="2">Apical cell membrane</location>
        <topology evidence="2">Multi-pass membrane protein</topology>
    </subcellularLocation>
    <subcellularLocation>
        <location evidence="3">Basolateral cell membrane</location>
        <topology evidence="3">Multi-pass membrane protein</topology>
    </subcellularLocation>
    <subcellularLocation>
        <location evidence="1">Mitochondrion membrane</location>
    </subcellularLocation>
    <subcellularLocation>
        <location evidence="4">Nucleus outer membrane</location>
    </subcellularLocation>
</comment>
<dbReference type="GO" id="GO:0006837">
    <property type="term" value="P:serotonin transport"/>
    <property type="evidence" value="ECO:0007669"/>
    <property type="project" value="UniProtKB-ARBA"/>
</dbReference>
<keyword evidence="7" id="KW-1003">Cell membrane</keyword>
<dbReference type="OMA" id="LILTYAW"/>
<keyword evidence="8 28" id="KW-0812">Transmembrane</keyword>
<dbReference type="InterPro" id="IPR020846">
    <property type="entry name" value="MFS_dom"/>
</dbReference>
<proteinExistence type="inferred from homology"/>
<keyword evidence="14" id="KW-0539">Nucleus</keyword>
<evidence type="ECO:0000256" key="19">
    <source>
        <dbReference type="ARBA" id="ARBA00036483"/>
    </source>
</evidence>
<comment type="catalytic activity">
    <reaction evidence="24">
        <text>tyramine(in) = tyramine(out)</text>
        <dbReference type="Rhea" id="RHEA:74783"/>
        <dbReference type="ChEBI" id="CHEBI:327995"/>
    </reaction>
</comment>
<dbReference type="GO" id="GO:0051608">
    <property type="term" value="P:histamine transport"/>
    <property type="evidence" value="ECO:0007669"/>
    <property type="project" value="UniProtKB-ARBA"/>
</dbReference>
<comment type="catalytic activity">
    <reaction evidence="16">
        <text>(R)-adrenaline(out) = (R)-adrenaline(in)</text>
        <dbReference type="Rhea" id="RHEA:73875"/>
        <dbReference type="ChEBI" id="CHEBI:71406"/>
    </reaction>
</comment>
<keyword evidence="10" id="KW-0406">Ion transport</keyword>
<dbReference type="GO" id="GO:0008504">
    <property type="term" value="F:monoamine transmembrane transporter activity"/>
    <property type="evidence" value="ECO:0007669"/>
    <property type="project" value="UniProtKB-ARBA"/>
</dbReference>
<evidence type="ECO:0000256" key="3">
    <source>
        <dbReference type="ARBA" id="ARBA00004554"/>
    </source>
</evidence>
<dbReference type="PROSITE" id="PS50850">
    <property type="entry name" value="MFS"/>
    <property type="match status" value="1"/>
</dbReference>
<evidence type="ECO:0000256" key="6">
    <source>
        <dbReference type="ARBA" id="ARBA00022448"/>
    </source>
</evidence>
<keyword evidence="6" id="KW-0813">Transport</keyword>
<evidence type="ECO:0000313" key="30">
    <source>
        <dbReference type="Ensembl" id="ENSSTUP00000054726.1"/>
    </source>
</evidence>
<dbReference type="InterPro" id="IPR005828">
    <property type="entry name" value="MFS_sugar_transport-like"/>
</dbReference>
<feature type="transmembrane region" description="Helical" evidence="28">
    <location>
        <begin position="184"/>
        <end position="202"/>
    </location>
</feature>
<dbReference type="AlphaFoldDB" id="A0A674A8U3"/>
<dbReference type="GO" id="GO:0005640">
    <property type="term" value="C:nuclear outer membrane"/>
    <property type="evidence" value="ECO:0007669"/>
    <property type="project" value="UniProtKB-SubCell"/>
</dbReference>
<feature type="transmembrane region" description="Helical" evidence="28">
    <location>
        <begin position="564"/>
        <end position="584"/>
    </location>
</feature>
<keyword evidence="11" id="KW-0496">Mitochondrion</keyword>
<feature type="transmembrane region" description="Helical" evidence="28">
    <location>
        <begin position="409"/>
        <end position="428"/>
    </location>
</feature>
<evidence type="ECO:0000256" key="15">
    <source>
        <dbReference type="ARBA" id="ARBA00035884"/>
    </source>
</evidence>
<accession>A0A674A8U3</accession>
<comment type="catalytic activity">
    <reaction evidence="18">
        <text>serotonin(out) = serotonin(in)</text>
        <dbReference type="Rhea" id="RHEA:73867"/>
        <dbReference type="ChEBI" id="CHEBI:350546"/>
    </reaction>
</comment>
<evidence type="ECO:0000256" key="20">
    <source>
        <dbReference type="ARBA" id="ARBA00036490"/>
    </source>
</evidence>
<evidence type="ECO:0000256" key="12">
    <source>
        <dbReference type="ARBA" id="ARBA00023136"/>
    </source>
</evidence>
<evidence type="ECO:0000256" key="5">
    <source>
        <dbReference type="ARBA" id="ARBA00009203"/>
    </source>
</evidence>
<evidence type="ECO:0000256" key="18">
    <source>
        <dbReference type="ARBA" id="ARBA00036470"/>
    </source>
</evidence>
<feature type="transmembrane region" description="Helical" evidence="28">
    <location>
        <begin position="271"/>
        <end position="290"/>
    </location>
</feature>
<dbReference type="GO" id="GO:0031966">
    <property type="term" value="C:mitochondrial membrane"/>
    <property type="evidence" value="ECO:0007669"/>
    <property type="project" value="UniProtKB-SubCell"/>
</dbReference>
<dbReference type="Proteomes" id="UP000472277">
    <property type="component" value="Chromosome 25"/>
</dbReference>
<dbReference type="FunCoup" id="A0A674A8U3">
    <property type="interactions" value="6"/>
</dbReference>
<keyword evidence="12 28" id="KW-0472">Membrane</keyword>
<name>A0A674A8U3_SALTR</name>
<dbReference type="GeneTree" id="ENSGT00940000155089"/>
<comment type="similarity">
    <text evidence="5">Belongs to the major facilitator (TC 2.A.1) superfamily. Organic cation transporter (TC 2.A.1.19) family.</text>
</comment>
<dbReference type="GO" id="GO:0015651">
    <property type="term" value="F:quaternary ammonium group transmembrane transporter activity"/>
    <property type="evidence" value="ECO:0007669"/>
    <property type="project" value="UniProtKB-ARBA"/>
</dbReference>
<sequence length="594" mass="67583">MPNLDDLLVHIGDYGPYQRRITVLGSLPVLTFAFVLVGVVFLGNTPAHWCRTSGTERIQDECDWTDKELRELTVPLLDESGQDALGAYSRCQRFDVAWKFWNGSQSNCSDLTDWPLISNLTQLPVVACDSGWVFDPSRTTIVSEFSLVCEDSWLADLIQVSLAGGFFIGAFVTGYLADRFGRKPCFILSMFGLGVSGIVVMLSPSYPLLLLFRVLQGFCCKGAWTVSYVFIIEFFGSNNRKFVSLVSRTLYSTGMTILPLLAYFLPSWKTLQLAMSLPCFIFITYFWLIPESPRWLLSQRRTKEAMRIVKNITKCNKRTVPENFREKQEQEAEISRPSFMDLFRTSNMRRNTLILIYAWFTSAVVFQGLVLRLAITGNNIFRDFFISAAVELPTGLIFYLLVDRVGRRPLMAVSNFIGGVACLIVPFVSVDYPWLKKAIAIIGRLSVAIGFETVNFANSELYPTPLRNLGVSVCSSASDIGAIVAPFLLYRLASIWQELPLFLYGVMSVLYSGLVMLLPEMRGIDFPETIEDVENLNGYVCVYVYVLVMFVYLFPFMLVFMFMFVYLFTFMFMFILISISPLLYPLCVTRRRYR</sequence>
<dbReference type="GO" id="GO:0016324">
    <property type="term" value="C:apical plasma membrane"/>
    <property type="evidence" value="ECO:0007669"/>
    <property type="project" value="UniProtKB-SubCell"/>
</dbReference>
<feature type="domain" description="Major facilitator superfamily (MFS) profile" evidence="29">
    <location>
        <begin position="115"/>
        <end position="523"/>
    </location>
</feature>
<evidence type="ECO:0000256" key="10">
    <source>
        <dbReference type="ARBA" id="ARBA00023065"/>
    </source>
</evidence>
<evidence type="ECO:0000256" key="11">
    <source>
        <dbReference type="ARBA" id="ARBA00023128"/>
    </source>
</evidence>
<feature type="transmembrane region" description="Helical" evidence="28">
    <location>
        <begin position="539"/>
        <end position="558"/>
    </location>
</feature>
<comment type="catalytic activity">
    <reaction evidence="22">
        <text>guanidine(out) = guanidine(in)</text>
        <dbReference type="Rhea" id="RHEA:73883"/>
        <dbReference type="ChEBI" id="CHEBI:30087"/>
    </reaction>
</comment>
<evidence type="ECO:0000256" key="14">
    <source>
        <dbReference type="ARBA" id="ARBA00023242"/>
    </source>
</evidence>
<feature type="transmembrane region" description="Helical" evidence="28">
    <location>
        <begin position="157"/>
        <end position="177"/>
    </location>
</feature>
<keyword evidence="13" id="KW-0325">Glycoprotein</keyword>
<evidence type="ECO:0000256" key="16">
    <source>
        <dbReference type="ARBA" id="ARBA00035897"/>
    </source>
</evidence>
<reference evidence="30" key="2">
    <citation type="submission" date="2025-09" db="UniProtKB">
        <authorList>
            <consortium name="Ensembl"/>
        </authorList>
    </citation>
    <scope>IDENTIFICATION</scope>
</reference>
<evidence type="ECO:0000256" key="13">
    <source>
        <dbReference type="ARBA" id="ARBA00023180"/>
    </source>
</evidence>
<organism evidence="30 31">
    <name type="scientific">Salmo trutta</name>
    <name type="common">Brown trout</name>
    <dbReference type="NCBI Taxonomy" id="8032"/>
    <lineage>
        <taxon>Eukaryota</taxon>
        <taxon>Metazoa</taxon>
        <taxon>Chordata</taxon>
        <taxon>Craniata</taxon>
        <taxon>Vertebrata</taxon>
        <taxon>Euteleostomi</taxon>
        <taxon>Actinopterygii</taxon>
        <taxon>Neopterygii</taxon>
        <taxon>Teleostei</taxon>
        <taxon>Protacanthopterygii</taxon>
        <taxon>Salmoniformes</taxon>
        <taxon>Salmonidae</taxon>
        <taxon>Salmoninae</taxon>
        <taxon>Salmo</taxon>
    </lineage>
</organism>
<dbReference type="Ensembl" id="ENSSTUT00000057233.1">
    <property type="protein sequence ID" value="ENSSTUP00000054726.1"/>
    <property type="gene ID" value="ENSSTUG00000023186.1"/>
</dbReference>
<dbReference type="SUPFAM" id="SSF103473">
    <property type="entry name" value="MFS general substrate transporter"/>
    <property type="match status" value="1"/>
</dbReference>
<dbReference type="InterPro" id="IPR036259">
    <property type="entry name" value="MFS_trans_sf"/>
</dbReference>
<evidence type="ECO:0000256" key="25">
    <source>
        <dbReference type="ARBA" id="ARBA00037001"/>
    </source>
</evidence>
<keyword evidence="9 28" id="KW-1133">Transmembrane helix</keyword>
<evidence type="ECO:0000256" key="21">
    <source>
        <dbReference type="ARBA" id="ARBA00036661"/>
    </source>
</evidence>
<evidence type="ECO:0000256" key="4">
    <source>
        <dbReference type="ARBA" id="ARBA00004649"/>
    </source>
</evidence>
<feature type="transmembrane region" description="Helical" evidence="28">
    <location>
        <begin position="354"/>
        <end position="375"/>
    </location>
</feature>
<feature type="transmembrane region" description="Helical" evidence="28">
    <location>
        <begin position="381"/>
        <end position="402"/>
    </location>
</feature>
<dbReference type="GO" id="GO:0015872">
    <property type="term" value="P:dopamine transport"/>
    <property type="evidence" value="ECO:0007669"/>
    <property type="project" value="UniProtKB-ARBA"/>
</dbReference>
<dbReference type="Gene3D" id="1.20.1250.20">
    <property type="entry name" value="MFS general substrate transporter like domains"/>
    <property type="match status" value="1"/>
</dbReference>
<comment type="catalytic activity">
    <reaction evidence="19">
        <text>dopamine(out) = dopamine(in)</text>
        <dbReference type="Rhea" id="RHEA:73863"/>
        <dbReference type="ChEBI" id="CHEBI:59905"/>
    </reaction>
</comment>
<feature type="transmembrane region" description="Helical" evidence="28">
    <location>
        <begin position="214"/>
        <end position="235"/>
    </location>
</feature>
<dbReference type="GO" id="GO:0016323">
    <property type="term" value="C:basolateral plasma membrane"/>
    <property type="evidence" value="ECO:0007669"/>
    <property type="project" value="UniProtKB-SubCell"/>
</dbReference>
<dbReference type="GO" id="GO:0005326">
    <property type="term" value="F:neurotransmitter transmembrane transporter activity"/>
    <property type="evidence" value="ECO:0007669"/>
    <property type="project" value="UniProtKB-ARBA"/>
</dbReference>
<evidence type="ECO:0000313" key="31">
    <source>
        <dbReference type="Proteomes" id="UP000472277"/>
    </source>
</evidence>
<evidence type="ECO:0000256" key="8">
    <source>
        <dbReference type="ARBA" id="ARBA00022692"/>
    </source>
</evidence>
<evidence type="ECO:0000256" key="1">
    <source>
        <dbReference type="ARBA" id="ARBA00004325"/>
    </source>
</evidence>
<dbReference type="FunFam" id="1.20.1250.20:FF:000165">
    <property type="entry name" value="Solute carrier family 22 member 3"/>
    <property type="match status" value="1"/>
</dbReference>
<dbReference type="GO" id="GO:0015874">
    <property type="term" value="P:norepinephrine transport"/>
    <property type="evidence" value="ECO:0007669"/>
    <property type="project" value="UniProtKB-ARBA"/>
</dbReference>
<protein>
    <recommendedName>
        <fullName evidence="26">Solute carrier family 22 member 3</fullName>
    </recommendedName>
    <alternativeName>
        <fullName evidence="27">Organic cation transporter 3</fullName>
    </alternativeName>
</protein>
<feature type="transmembrane region" description="Helical" evidence="28">
    <location>
        <begin position="501"/>
        <end position="518"/>
    </location>
</feature>
<feature type="transmembrane region" description="Helical" evidence="28">
    <location>
        <begin position="21"/>
        <end position="43"/>
    </location>
</feature>
<comment type="catalytic activity">
    <reaction evidence="20">
        <text>spermidine(in) = spermidine(out)</text>
        <dbReference type="Rhea" id="RHEA:35039"/>
        <dbReference type="ChEBI" id="CHEBI:57834"/>
    </reaction>
</comment>
<dbReference type="PROSITE" id="PS00216">
    <property type="entry name" value="SUGAR_TRANSPORT_1"/>
    <property type="match status" value="1"/>
</dbReference>
<reference evidence="30" key="1">
    <citation type="submission" date="2025-08" db="UniProtKB">
        <authorList>
            <consortium name="Ensembl"/>
        </authorList>
    </citation>
    <scope>IDENTIFICATION</scope>
</reference>
<gene>
    <name evidence="30" type="primary">slc22a3</name>
</gene>
<evidence type="ECO:0000256" key="17">
    <source>
        <dbReference type="ARBA" id="ARBA00035901"/>
    </source>
</evidence>
<feature type="transmembrane region" description="Helical" evidence="28">
    <location>
        <begin position="242"/>
        <end position="265"/>
    </location>
</feature>
<evidence type="ECO:0000256" key="27">
    <source>
        <dbReference type="ARBA" id="ARBA00079877"/>
    </source>
</evidence>
<evidence type="ECO:0000259" key="29">
    <source>
        <dbReference type="PROSITE" id="PS50850"/>
    </source>
</evidence>
<comment type="catalytic activity">
    <reaction evidence="25">
        <text>histamine(out) = histamine(in)</text>
        <dbReference type="Rhea" id="RHEA:73879"/>
        <dbReference type="ChEBI" id="CHEBI:58432"/>
    </reaction>
</comment>